<gene>
    <name evidence="2" type="ORF">E2C06_30885</name>
</gene>
<name>A0A4R5Q8I0_9PROT</name>
<keyword evidence="3" id="KW-1185">Reference proteome</keyword>
<accession>A0A4R5Q8I0</accession>
<evidence type="ECO:0000313" key="3">
    <source>
        <dbReference type="Proteomes" id="UP000295096"/>
    </source>
</evidence>
<evidence type="ECO:0008006" key="4">
    <source>
        <dbReference type="Google" id="ProtNLM"/>
    </source>
</evidence>
<reference evidence="2 3" key="1">
    <citation type="journal article" date="2016" name="J. Microbiol.">
        <title>Dankookia rubra gen. nov., sp. nov., an alphaproteobacterium isolated from sediment of a shallow stream.</title>
        <authorList>
            <person name="Kim W.H."/>
            <person name="Kim D.H."/>
            <person name="Kang K."/>
            <person name="Ahn T.Y."/>
        </authorList>
    </citation>
    <scope>NUCLEOTIDE SEQUENCE [LARGE SCALE GENOMIC DNA]</scope>
    <source>
        <strain evidence="2 3">JCM30602</strain>
    </source>
</reference>
<organism evidence="2 3">
    <name type="scientific">Dankookia rubra</name>
    <dbReference type="NCBI Taxonomy" id="1442381"/>
    <lineage>
        <taxon>Bacteria</taxon>
        <taxon>Pseudomonadati</taxon>
        <taxon>Pseudomonadota</taxon>
        <taxon>Alphaproteobacteria</taxon>
        <taxon>Acetobacterales</taxon>
        <taxon>Roseomonadaceae</taxon>
        <taxon>Dankookia</taxon>
    </lineage>
</organism>
<evidence type="ECO:0000256" key="1">
    <source>
        <dbReference type="SAM" id="Coils"/>
    </source>
</evidence>
<sequence>MSKLRNRPKLNISDVGEIQVDDQRSVQAASVLQMHDSGRQLVAEVFEGFGLPQNKADAILVARSRIADQWGKAKHAALLIGQTLLELSRALSEDEYRRLLTGADRLFEFSAALATKFRRAAELAEQLRLPPERLPGYTTLYDLACLGPDGVALAKERNLIQPQLRRQDIVALRQELRTHRISTAPSVAEETEASPVHIDREAIQRQYEDLAAERAALFQRLHQVQAEMSVLEERLRLARGGMVIQGDVA</sequence>
<dbReference type="Proteomes" id="UP000295096">
    <property type="component" value="Unassembled WGS sequence"/>
</dbReference>
<dbReference type="EMBL" id="SMSJ01000097">
    <property type="protein sequence ID" value="TDH58768.1"/>
    <property type="molecule type" value="Genomic_DNA"/>
</dbReference>
<keyword evidence="1" id="KW-0175">Coiled coil</keyword>
<dbReference type="OrthoDB" id="7266764at2"/>
<comment type="caution">
    <text evidence="2">The sequence shown here is derived from an EMBL/GenBank/DDBJ whole genome shotgun (WGS) entry which is preliminary data.</text>
</comment>
<evidence type="ECO:0000313" key="2">
    <source>
        <dbReference type="EMBL" id="TDH58768.1"/>
    </source>
</evidence>
<feature type="coiled-coil region" evidence="1">
    <location>
        <begin position="200"/>
        <end position="234"/>
    </location>
</feature>
<dbReference type="AlphaFoldDB" id="A0A4R5Q8I0"/>
<protein>
    <recommendedName>
        <fullName evidence="4">DUF3102 domain-containing protein</fullName>
    </recommendedName>
</protein>
<proteinExistence type="predicted"/>
<dbReference type="RefSeq" id="WP_133292420.1">
    <property type="nucleotide sequence ID" value="NZ_SMSJ01000097.1"/>
</dbReference>